<evidence type="ECO:0000313" key="3">
    <source>
        <dbReference type="EMBL" id="KAL2612621.1"/>
    </source>
</evidence>
<reference evidence="3 4" key="1">
    <citation type="submission" date="2024-09" db="EMBL/GenBank/DDBJ databases">
        <title>Chromosome-scale assembly of Riccia fluitans.</title>
        <authorList>
            <person name="Paukszto L."/>
            <person name="Sawicki J."/>
            <person name="Karawczyk K."/>
            <person name="Piernik-Szablinska J."/>
            <person name="Szczecinska M."/>
            <person name="Mazdziarz M."/>
        </authorList>
    </citation>
    <scope>NUCLEOTIDE SEQUENCE [LARGE SCALE GENOMIC DNA]</scope>
    <source>
        <strain evidence="3">Rf_01</strain>
        <tissue evidence="3">Aerial parts of the thallus</tissue>
    </source>
</reference>
<feature type="compositionally biased region" description="Low complexity" evidence="1">
    <location>
        <begin position="372"/>
        <end position="414"/>
    </location>
</feature>
<feature type="domain" description="PUB 62/63 C-terminal" evidence="2">
    <location>
        <begin position="551"/>
        <end position="590"/>
    </location>
</feature>
<keyword evidence="4" id="KW-1185">Reference proteome</keyword>
<dbReference type="PANTHER" id="PTHR33644">
    <property type="entry name" value="U-BOX DOMAIN-CONTAINING PROTEIN 62-RELATED"/>
    <property type="match status" value="1"/>
</dbReference>
<feature type="region of interest" description="Disordered" evidence="1">
    <location>
        <begin position="515"/>
        <end position="550"/>
    </location>
</feature>
<evidence type="ECO:0000256" key="1">
    <source>
        <dbReference type="SAM" id="MobiDB-lite"/>
    </source>
</evidence>
<accession>A0ABD1XUJ0</accession>
<feature type="compositionally biased region" description="Basic and acidic residues" evidence="1">
    <location>
        <begin position="281"/>
        <end position="290"/>
    </location>
</feature>
<dbReference type="SUPFAM" id="SSF57850">
    <property type="entry name" value="RING/U-box"/>
    <property type="match status" value="1"/>
</dbReference>
<organism evidence="3 4">
    <name type="scientific">Riccia fluitans</name>
    <dbReference type="NCBI Taxonomy" id="41844"/>
    <lineage>
        <taxon>Eukaryota</taxon>
        <taxon>Viridiplantae</taxon>
        <taxon>Streptophyta</taxon>
        <taxon>Embryophyta</taxon>
        <taxon>Marchantiophyta</taxon>
        <taxon>Marchantiopsida</taxon>
        <taxon>Marchantiidae</taxon>
        <taxon>Marchantiales</taxon>
        <taxon>Ricciaceae</taxon>
        <taxon>Riccia</taxon>
    </lineage>
</organism>
<comment type="caution">
    <text evidence="3">The sequence shown here is derived from an EMBL/GenBank/DDBJ whole genome shotgun (WGS) entry which is preliminary data.</text>
</comment>
<dbReference type="PANTHER" id="PTHR33644:SF5">
    <property type="entry name" value="U-BOX DOMAIN-CONTAINING PROTEIN 62"/>
    <property type="match status" value="1"/>
</dbReference>
<feature type="compositionally biased region" description="Basic and acidic residues" evidence="1">
    <location>
        <begin position="160"/>
        <end position="182"/>
    </location>
</feature>
<feature type="region of interest" description="Disordered" evidence="1">
    <location>
        <begin position="372"/>
        <end position="446"/>
    </location>
</feature>
<feature type="compositionally biased region" description="Polar residues" evidence="1">
    <location>
        <begin position="26"/>
        <end position="42"/>
    </location>
</feature>
<proteinExistence type="predicted"/>
<feature type="compositionally biased region" description="Basic and acidic residues" evidence="1">
    <location>
        <begin position="134"/>
        <end position="144"/>
    </location>
</feature>
<name>A0ABD1XUJ0_9MARC</name>
<feature type="compositionally biased region" description="Basic residues" evidence="1">
    <location>
        <begin position="56"/>
        <end position="76"/>
    </location>
</feature>
<dbReference type="Gene3D" id="3.30.40.10">
    <property type="entry name" value="Zinc/RING finger domain, C3HC4 (zinc finger)"/>
    <property type="match status" value="1"/>
</dbReference>
<feature type="region of interest" description="Disordered" evidence="1">
    <location>
        <begin position="26"/>
        <end position="300"/>
    </location>
</feature>
<evidence type="ECO:0000259" key="2">
    <source>
        <dbReference type="Pfam" id="PF23112"/>
    </source>
</evidence>
<gene>
    <name evidence="3" type="ORF">R1flu_024313</name>
</gene>
<dbReference type="Pfam" id="PF23112">
    <property type="entry name" value="PUB62-63_C"/>
    <property type="match status" value="1"/>
</dbReference>
<dbReference type="AlphaFoldDB" id="A0ABD1XUJ0"/>
<protein>
    <recommendedName>
        <fullName evidence="2">PUB 62/63 C-terminal domain-containing protein</fullName>
    </recommendedName>
</protein>
<evidence type="ECO:0000313" key="4">
    <source>
        <dbReference type="Proteomes" id="UP001605036"/>
    </source>
</evidence>
<sequence length="626" mass="68085">MGSEELDMVGGGGRGPFQRVVDIGLTSLSSRSMQPDQYSRNTMAVPKRSEPPAKKQQQHQHQHHHQQQQPQQHHHRPGEGFGDYNDPGKFMGRDRQGFLQNVAERDYRETAAAAAAAAEGYHLDHRVQQQQKENCGESDERKNAYGEGVNQQLGGMGIGREQDQWGGERDGVGGEADFRDIGPLRGGGGGEVSEASQESEGSEEDEDDPVLEEGEEEGDNGAAGDRSRGGESVLEESDNNNNHNHNESRAGMPPHHHHPQMPSLESRMLGSRNMDGFQRPAQDRGGDSRVMKATSSSSPPFGIYLQTPGLPFINFQQAPPPPPGPHMGTHVEATSGQNGGVGSGLAAAGSGGYGGISRDSYAKSLAARECAMSSSMHEQQQQGQGQQLRESLQQSSEDNYYTSLLNSTASNNSSGQKSQDMGNEYGAGQKRSASRMMDSPSSAEPSLRRILSDPLTGQLMDDASIFGCGHSFGNAGLQRVIETNVCITCGASVRATSMAPNYALRAAVQAYKREEENSLPKLAKRRRDRPEDQGTPVEQQPSSDTSRSKGVQFPFSVSDRVLIKGNKRTPERFVGREAVITNQCLNGWYLGTFDYEGRLGLRTTSLPLSMPRIYFPAAYFLFLHCM</sequence>
<dbReference type="InterPro" id="IPR013083">
    <property type="entry name" value="Znf_RING/FYVE/PHD"/>
</dbReference>
<feature type="compositionally biased region" description="Polar residues" evidence="1">
    <location>
        <begin position="536"/>
        <end position="549"/>
    </location>
</feature>
<dbReference type="Proteomes" id="UP001605036">
    <property type="component" value="Unassembled WGS sequence"/>
</dbReference>
<feature type="compositionally biased region" description="Acidic residues" evidence="1">
    <location>
        <begin position="200"/>
        <end position="219"/>
    </location>
</feature>
<dbReference type="EMBL" id="JBHFFA010000007">
    <property type="protein sequence ID" value="KAL2612621.1"/>
    <property type="molecule type" value="Genomic_DNA"/>
</dbReference>
<dbReference type="InterPro" id="IPR057649">
    <property type="entry name" value="PUB62-63_C"/>
</dbReference>